<evidence type="ECO:0000313" key="1">
    <source>
        <dbReference type="EMBL" id="GFY66629.1"/>
    </source>
</evidence>
<organism evidence="1 2">
    <name type="scientific">Trichonephila inaurata madagascariensis</name>
    <dbReference type="NCBI Taxonomy" id="2747483"/>
    <lineage>
        <taxon>Eukaryota</taxon>
        <taxon>Metazoa</taxon>
        <taxon>Ecdysozoa</taxon>
        <taxon>Arthropoda</taxon>
        <taxon>Chelicerata</taxon>
        <taxon>Arachnida</taxon>
        <taxon>Araneae</taxon>
        <taxon>Araneomorphae</taxon>
        <taxon>Entelegynae</taxon>
        <taxon>Araneoidea</taxon>
        <taxon>Nephilidae</taxon>
        <taxon>Trichonephila</taxon>
        <taxon>Trichonephila inaurata</taxon>
    </lineage>
</organism>
<evidence type="ECO:0000313" key="2">
    <source>
        <dbReference type="Proteomes" id="UP000886998"/>
    </source>
</evidence>
<dbReference type="AlphaFoldDB" id="A0A8X6YBP0"/>
<dbReference type="EMBL" id="BMAV01016140">
    <property type="protein sequence ID" value="GFY66629.1"/>
    <property type="molecule type" value="Genomic_DNA"/>
</dbReference>
<name>A0A8X6YBP0_9ARAC</name>
<protein>
    <submittedName>
        <fullName evidence="1">Uncharacterized protein</fullName>
    </submittedName>
</protein>
<dbReference type="Proteomes" id="UP000886998">
    <property type="component" value="Unassembled WGS sequence"/>
</dbReference>
<comment type="caution">
    <text evidence="1">The sequence shown here is derived from an EMBL/GenBank/DDBJ whole genome shotgun (WGS) entry which is preliminary data.</text>
</comment>
<gene>
    <name evidence="1" type="ORF">TNIN_323441</name>
</gene>
<reference evidence="1" key="1">
    <citation type="submission" date="2020-08" db="EMBL/GenBank/DDBJ databases">
        <title>Multicomponent nature underlies the extraordinary mechanical properties of spider dragline silk.</title>
        <authorList>
            <person name="Kono N."/>
            <person name="Nakamura H."/>
            <person name="Mori M."/>
            <person name="Yoshida Y."/>
            <person name="Ohtoshi R."/>
            <person name="Malay A.D."/>
            <person name="Moran D.A.P."/>
            <person name="Tomita M."/>
            <person name="Numata K."/>
            <person name="Arakawa K."/>
        </authorList>
    </citation>
    <scope>NUCLEOTIDE SEQUENCE</scope>
</reference>
<keyword evidence="2" id="KW-1185">Reference proteome</keyword>
<sequence length="91" mass="10195">MPSSKTFCSETPRALTSFRLEDPKTPTQIFWFVTVHPRKGEEMFVNNRLLLSDTELSVYGGGEDIGSVEQNFTQKEGGQKSLILCVRVAIV</sequence>
<accession>A0A8X6YBP0</accession>
<proteinExistence type="predicted"/>